<feature type="region of interest" description="Disordered" evidence="1">
    <location>
        <begin position="55"/>
        <end position="75"/>
    </location>
</feature>
<dbReference type="STRING" id="212602.A0A420HIT7"/>
<comment type="caution">
    <text evidence="2">The sequence shown here is derived from an EMBL/GenBank/DDBJ whole genome shotgun (WGS) entry which is preliminary data.</text>
</comment>
<protein>
    <submittedName>
        <fullName evidence="2">Uncharacterized protein</fullName>
    </submittedName>
</protein>
<feature type="compositionally biased region" description="Basic and acidic residues" evidence="1">
    <location>
        <begin position="326"/>
        <end position="338"/>
    </location>
</feature>
<feature type="region of interest" description="Disordered" evidence="1">
    <location>
        <begin position="308"/>
        <end position="355"/>
    </location>
</feature>
<feature type="compositionally biased region" description="Low complexity" evidence="1">
    <location>
        <begin position="152"/>
        <end position="162"/>
    </location>
</feature>
<dbReference type="EMBL" id="MCFK01007538">
    <property type="protein sequence ID" value="RKF57299.1"/>
    <property type="molecule type" value="Genomic_DNA"/>
</dbReference>
<evidence type="ECO:0000313" key="3">
    <source>
        <dbReference type="Proteomes" id="UP000286134"/>
    </source>
</evidence>
<feature type="region of interest" description="Disordered" evidence="1">
    <location>
        <begin position="200"/>
        <end position="230"/>
    </location>
</feature>
<evidence type="ECO:0000256" key="1">
    <source>
        <dbReference type="SAM" id="MobiDB-lite"/>
    </source>
</evidence>
<evidence type="ECO:0000313" key="2">
    <source>
        <dbReference type="EMBL" id="RKF57299.1"/>
    </source>
</evidence>
<feature type="region of interest" description="Disordered" evidence="1">
    <location>
        <begin position="139"/>
        <end position="163"/>
    </location>
</feature>
<gene>
    <name evidence="2" type="ORF">OnM2_075034</name>
</gene>
<sequence length="355" mass="38785">MEFSVQKSLPQIPPSFSHNDYVKTRSRTASSVILPSNLYQLPAQSFYVTNMQPQNYTTRRTPSNATSSTFASSGTGTIPYPVTVEDIQRSTSSRSSGHARSTSYVTLMRKQKATVWCERAQLEDPQLQAQLKAAKMRAAKEVTGSPVKHRTSTSGSASLSSSNRVAAKIRNHGKMNLVGYNPADLVGGVGGVPLRLSASEVEGGHSNENDDYPQDYTGPRRSSSGRSSSYQGYKKGFSYLQQSVTNSMVGKRPGSSIKLGELQPSLLRRNSYATSKGDDSRSMSSGSAEEKADTLLELNTTDKLRFAQKSNRQPVVSRNQSFQSLELKRKGSVDDRTLKQNTGRLYIANPDADSD</sequence>
<organism evidence="2 3">
    <name type="scientific">Erysiphe neolycopersici</name>
    <dbReference type="NCBI Taxonomy" id="212602"/>
    <lineage>
        <taxon>Eukaryota</taxon>
        <taxon>Fungi</taxon>
        <taxon>Dikarya</taxon>
        <taxon>Ascomycota</taxon>
        <taxon>Pezizomycotina</taxon>
        <taxon>Leotiomycetes</taxon>
        <taxon>Erysiphales</taxon>
        <taxon>Erysiphaceae</taxon>
        <taxon>Erysiphe</taxon>
    </lineage>
</organism>
<accession>A0A420HIT7</accession>
<dbReference type="OrthoDB" id="5385072at2759"/>
<dbReference type="Proteomes" id="UP000286134">
    <property type="component" value="Unassembled WGS sequence"/>
</dbReference>
<feature type="region of interest" description="Disordered" evidence="1">
    <location>
        <begin position="268"/>
        <end position="291"/>
    </location>
</feature>
<feature type="compositionally biased region" description="Polar residues" evidence="1">
    <location>
        <begin position="308"/>
        <end position="324"/>
    </location>
</feature>
<feature type="compositionally biased region" description="Low complexity" evidence="1">
    <location>
        <begin position="220"/>
        <end position="229"/>
    </location>
</feature>
<dbReference type="AlphaFoldDB" id="A0A420HIT7"/>
<name>A0A420HIT7_9PEZI</name>
<reference evidence="2 3" key="1">
    <citation type="journal article" date="2018" name="BMC Genomics">
        <title>Comparative genome analyses reveal sequence features reflecting distinct modes of host-adaptation between dicot and monocot powdery mildew.</title>
        <authorList>
            <person name="Wu Y."/>
            <person name="Ma X."/>
            <person name="Pan Z."/>
            <person name="Kale S.D."/>
            <person name="Song Y."/>
            <person name="King H."/>
            <person name="Zhang Q."/>
            <person name="Presley C."/>
            <person name="Deng X."/>
            <person name="Wei C.I."/>
            <person name="Xiao S."/>
        </authorList>
    </citation>
    <scope>NUCLEOTIDE SEQUENCE [LARGE SCALE GENOMIC DNA]</scope>
    <source>
        <strain evidence="2">UMSG2</strain>
    </source>
</reference>
<proteinExistence type="predicted"/>
<keyword evidence="3" id="KW-1185">Reference proteome</keyword>
<feature type="compositionally biased region" description="Low complexity" evidence="1">
    <location>
        <begin position="61"/>
        <end position="75"/>
    </location>
</feature>